<organism evidence="4 5">
    <name type="scientific">Flavobacterium soyangense</name>
    <dbReference type="NCBI Taxonomy" id="2023265"/>
    <lineage>
        <taxon>Bacteria</taxon>
        <taxon>Pseudomonadati</taxon>
        <taxon>Bacteroidota</taxon>
        <taxon>Flavobacteriia</taxon>
        <taxon>Flavobacteriales</taxon>
        <taxon>Flavobacteriaceae</taxon>
        <taxon>Flavobacterium</taxon>
    </lineage>
</organism>
<protein>
    <submittedName>
        <fullName evidence="4">Pyridoxal phosphate-dependent aminotransferase family protein</fullName>
    </submittedName>
</protein>
<dbReference type="AlphaFoldDB" id="A0A930XUW1"/>
<sequence>MIVNEFPDRKIKVDGVDYLYFGGTNYLGMSTNTDFQNILFESIKKWETSYGSSRNSNIELSIYKTAEKLLAKNINTEAALTVSSGMLAGKLVIEYLLKTTDAIFHFPDAHPAIMSSQSLLIKKNGELNSKIFDESITKITVLSDAIPSLCIEPIDLSILLKIPKEKKITLVIDESHSLGIYGNEWQNILKKENIKIIKVASLGKALGLSGGVIAGNSSFISEIRNLDCFIGASGMNPAFLETYINAQKVYLSQKQKLLQNLIYIDANFTKRELFTFNANYPNIYFEDESISKKLLENKIITTSFKHTNASGRLNRIVITSNHTTQDLEQLLTQLNSNL</sequence>
<proteinExistence type="predicted"/>
<comment type="caution">
    <text evidence="4">The sequence shown here is derived from an EMBL/GenBank/DDBJ whole genome shotgun (WGS) entry which is preliminary data.</text>
</comment>
<dbReference type="InterPro" id="IPR015421">
    <property type="entry name" value="PyrdxlP-dep_Trfase_major"/>
</dbReference>
<dbReference type="PANTHER" id="PTHR13693">
    <property type="entry name" value="CLASS II AMINOTRANSFERASE/8-AMINO-7-OXONONANOATE SYNTHASE"/>
    <property type="match status" value="1"/>
</dbReference>
<feature type="domain" description="Aminotransferase class I/classII large" evidence="3">
    <location>
        <begin position="155"/>
        <end position="333"/>
    </location>
</feature>
<dbReference type="Gene3D" id="3.90.1150.10">
    <property type="entry name" value="Aspartate Aminotransferase, domain 1"/>
    <property type="match status" value="1"/>
</dbReference>
<evidence type="ECO:0000313" key="5">
    <source>
        <dbReference type="Proteomes" id="UP000646211"/>
    </source>
</evidence>
<keyword evidence="5" id="KW-1185">Reference proteome</keyword>
<dbReference type="InterPro" id="IPR050087">
    <property type="entry name" value="AON_synthase_class-II"/>
</dbReference>
<dbReference type="GO" id="GO:0008483">
    <property type="term" value="F:transaminase activity"/>
    <property type="evidence" value="ECO:0007669"/>
    <property type="project" value="UniProtKB-KW"/>
</dbReference>
<dbReference type="Pfam" id="PF00155">
    <property type="entry name" value="Aminotran_1_2"/>
    <property type="match status" value="1"/>
</dbReference>
<evidence type="ECO:0000256" key="2">
    <source>
        <dbReference type="ARBA" id="ARBA00022679"/>
    </source>
</evidence>
<keyword evidence="4" id="KW-0032">Aminotransferase</keyword>
<dbReference type="InterPro" id="IPR004839">
    <property type="entry name" value="Aminotransferase_I/II_large"/>
</dbReference>
<evidence type="ECO:0000259" key="3">
    <source>
        <dbReference type="Pfam" id="PF00155"/>
    </source>
</evidence>
<dbReference type="EMBL" id="JADHEC010000022">
    <property type="protein sequence ID" value="MBF2709005.1"/>
    <property type="molecule type" value="Genomic_DNA"/>
</dbReference>
<evidence type="ECO:0000256" key="1">
    <source>
        <dbReference type="ARBA" id="ARBA00001933"/>
    </source>
</evidence>
<dbReference type="GO" id="GO:0030170">
    <property type="term" value="F:pyridoxal phosphate binding"/>
    <property type="evidence" value="ECO:0007669"/>
    <property type="project" value="InterPro"/>
</dbReference>
<gene>
    <name evidence="4" type="ORF">IR213_10420</name>
</gene>
<dbReference type="Gene3D" id="3.40.640.10">
    <property type="entry name" value="Type I PLP-dependent aspartate aminotransferase-like (Major domain)"/>
    <property type="match status" value="1"/>
</dbReference>
<dbReference type="SUPFAM" id="SSF53383">
    <property type="entry name" value="PLP-dependent transferases"/>
    <property type="match status" value="1"/>
</dbReference>
<reference evidence="4" key="1">
    <citation type="submission" date="2020-11" db="EMBL/GenBank/DDBJ databases">
        <title>Genome of Flavobacterium soyangense.</title>
        <authorList>
            <person name="Liu Q."/>
            <person name="Xin Y.-H."/>
        </authorList>
    </citation>
    <scope>NUCLEOTIDE SEQUENCE</scope>
    <source>
        <strain evidence="4">CGMCC 1.13493</strain>
    </source>
</reference>
<keyword evidence="2" id="KW-0808">Transferase</keyword>
<dbReference type="Proteomes" id="UP000646211">
    <property type="component" value="Unassembled WGS sequence"/>
</dbReference>
<dbReference type="RefSeq" id="WP_194312259.1">
    <property type="nucleotide sequence ID" value="NZ_JADHEC010000022.1"/>
</dbReference>
<evidence type="ECO:0000313" key="4">
    <source>
        <dbReference type="EMBL" id="MBF2709005.1"/>
    </source>
</evidence>
<name>A0A930XUW1_9FLAO</name>
<dbReference type="InterPro" id="IPR015422">
    <property type="entry name" value="PyrdxlP-dep_Trfase_small"/>
</dbReference>
<accession>A0A930XUW1</accession>
<dbReference type="InterPro" id="IPR015424">
    <property type="entry name" value="PyrdxlP-dep_Trfase"/>
</dbReference>
<comment type="cofactor">
    <cofactor evidence="1">
        <name>pyridoxal 5'-phosphate</name>
        <dbReference type="ChEBI" id="CHEBI:597326"/>
    </cofactor>
</comment>